<sequence length="92" mass="10759">MSVTRYWVTIDPKNKKNNLPIEIDDDDDVALLLCRENVDPLVCITVKQIDDDRTELKQNFRPQSPHRPYHATQYDFQHTADIPNTNAHLDDI</sequence>
<protein>
    <submittedName>
        <fullName evidence="1">Uncharacterized protein</fullName>
    </submittedName>
</protein>
<gene>
    <name evidence="1" type="ORF">Ddye_027060</name>
</gene>
<keyword evidence="2" id="KW-1185">Reference proteome</keyword>
<reference evidence="1" key="1">
    <citation type="journal article" date="2023" name="Plant J.">
        <title>Genome sequences and population genomics provide insights into the demographic history, inbreeding, and mutation load of two 'living fossil' tree species of Dipteronia.</title>
        <authorList>
            <person name="Feng Y."/>
            <person name="Comes H.P."/>
            <person name="Chen J."/>
            <person name="Zhu S."/>
            <person name="Lu R."/>
            <person name="Zhang X."/>
            <person name="Li P."/>
            <person name="Qiu J."/>
            <person name="Olsen K.M."/>
            <person name="Qiu Y."/>
        </authorList>
    </citation>
    <scope>NUCLEOTIDE SEQUENCE</scope>
    <source>
        <strain evidence="1">KIB01</strain>
    </source>
</reference>
<dbReference type="AlphaFoldDB" id="A0AAD9TPC1"/>
<evidence type="ECO:0000313" key="1">
    <source>
        <dbReference type="EMBL" id="KAK2639265.1"/>
    </source>
</evidence>
<comment type="caution">
    <text evidence="1">The sequence shown here is derived from an EMBL/GenBank/DDBJ whole genome shotgun (WGS) entry which is preliminary data.</text>
</comment>
<accession>A0AAD9TPC1</accession>
<proteinExistence type="predicted"/>
<dbReference type="Proteomes" id="UP001280121">
    <property type="component" value="Unassembled WGS sequence"/>
</dbReference>
<dbReference type="EMBL" id="JANJYI010000008">
    <property type="protein sequence ID" value="KAK2639265.1"/>
    <property type="molecule type" value="Genomic_DNA"/>
</dbReference>
<evidence type="ECO:0000313" key="2">
    <source>
        <dbReference type="Proteomes" id="UP001280121"/>
    </source>
</evidence>
<name>A0AAD9TPC1_9ROSI</name>
<organism evidence="1 2">
    <name type="scientific">Dipteronia dyeriana</name>
    <dbReference type="NCBI Taxonomy" id="168575"/>
    <lineage>
        <taxon>Eukaryota</taxon>
        <taxon>Viridiplantae</taxon>
        <taxon>Streptophyta</taxon>
        <taxon>Embryophyta</taxon>
        <taxon>Tracheophyta</taxon>
        <taxon>Spermatophyta</taxon>
        <taxon>Magnoliopsida</taxon>
        <taxon>eudicotyledons</taxon>
        <taxon>Gunneridae</taxon>
        <taxon>Pentapetalae</taxon>
        <taxon>rosids</taxon>
        <taxon>malvids</taxon>
        <taxon>Sapindales</taxon>
        <taxon>Sapindaceae</taxon>
        <taxon>Hippocastanoideae</taxon>
        <taxon>Acereae</taxon>
        <taxon>Dipteronia</taxon>
    </lineage>
</organism>